<evidence type="ECO:0000313" key="1">
    <source>
        <dbReference type="EMBL" id="KAJ8016896.1"/>
    </source>
</evidence>
<gene>
    <name evidence="1" type="ORF">DPEC_G00012110</name>
</gene>
<accession>A0ACC2HMG1</accession>
<organism evidence="1 2">
    <name type="scientific">Dallia pectoralis</name>
    <name type="common">Alaska blackfish</name>
    <dbReference type="NCBI Taxonomy" id="75939"/>
    <lineage>
        <taxon>Eukaryota</taxon>
        <taxon>Metazoa</taxon>
        <taxon>Chordata</taxon>
        <taxon>Craniata</taxon>
        <taxon>Vertebrata</taxon>
        <taxon>Euteleostomi</taxon>
        <taxon>Actinopterygii</taxon>
        <taxon>Neopterygii</taxon>
        <taxon>Teleostei</taxon>
        <taxon>Protacanthopterygii</taxon>
        <taxon>Esociformes</taxon>
        <taxon>Umbridae</taxon>
        <taxon>Dallia</taxon>
    </lineage>
</organism>
<dbReference type="Proteomes" id="UP001157502">
    <property type="component" value="Chromosome 1"/>
</dbReference>
<proteinExistence type="predicted"/>
<reference evidence="1" key="1">
    <citation type="submission" date="2021-05" db="EMBL/GenBank/DDBJ databases">
        <authorList>
            <person name="Pan Q."/>
            <person name="Jouanno E."/>
            <person name="Zahm M."/>
            <person name="Klopp C."/>
            <person name="Cabau C."/>
            <person name="Louis A."/>
            <person name="Berthelot C."/>
            <person name="Parey E."/>
            <person name="Roest Crollius H."/>
            <person name="Montfort J."/>
            <person name="Robinson-Rechavi M."/>
            <person name="Bouchez O."/>
            <person name="Lampietro C."/>
            <person name="Lopez Roques C."/>
            <person name="Donnadieu C."/>
            <person name="Postlethwait J."/>
            <person name="Bobe J."/>
            <person name="Dillon D."/>
            <person name="Chandos A."/>
            <person name="von Hippel F."/>
            <person name="Guiguen Y."/>
        </authorList>
    </citation>
    <scope>NUCLEOTIDE SEQUENCE</scope>
    <source>
        <strain evidence="1">YG-Jan2019</strain>
    </source>
</reference>
<comment type="caution">
    <text evidence="1">The sequence shown here is derived from an EMBL/GenBank/DDBJ whole genome shotgun (WGS) entry which is preliminary data.</text>
</comment>
<keyword evidence="2" id="KW-1185">Reference proteome</keyword>
<sequence length="344" mass="36386">MAASMRTTTGSWTGMALVLILSALFLHAGVHCETETAATTESTSPSTNTSEATAEAVDTTSQVSTASSVNDTGASTTAVPGETGVTEANHNTTDNEATNFSNFTSVLDLTPTNMYYKTTDGPEENQNLDASTYRILIEGNAPLEPEKTAPVSFGNATVKCVDNEATKNMDTIMIRLKSPSTCMNTKRILEESNWCYGCNLQVFQEENSTSLVLTRTNGPVKELVEILNTEPLKGQLGVESASAQSGLIRPSNVFTFMLIAGLLVAAALIVYYCWKNCCGDDAKGMSPQCPVDQENQGNTLVSVAPLNPPEPLGKPANGDSQEASKPQAPPTNGHSAAKTADTEL</sequence>
<protein>
    <submittedName>
        <fullName evidence="1">Uncharacterized protein</fullName>
    </submittedName>
</protein>
<dbReference type="EMBL" id="CM055728">
    <property type="protein sequence ID" value="KAJ8016896.1"/>
    <property type="molecule type" value="Genomic_DNA"/>
</dbReference>
<name>A0ACC2HMG1_DALPE</name>
<evidence type="ECO:0000313" key="2">
    <source>
        <dbReference type="Proteomes" id="UP001157502"/>
    </source>
</evidence>